<dbReference type="EMBL" id="CM055092">
    <property type="protein sequence ID" value="KAJ7568037.1"/>
    <property type="molecule type" value="Genomic_DNA"/>
</dbReference>
<protein>
    <submittedName>
        <fullName evidence="1">Uncharacterized protein</fullName>
    </submittedName>
</protein>
<dbReference type="Proteomes" id="UP001162992">
    <property type="component" value="Chromosome 1"/>
</dbReference>
<gene>
    <name evidence="1" type="ORF">O6H91_01G016000</name>
</gene>
<sequence length="180" mass="20513">MHPKRNISGQRWCHVRSKSEGDFSSFLSEVEVLYPKRRSINHNRFGDQIHKSQPQLSHSEKVGECVAGMSADCAAICCCPFTLLHVLGLIFVKVPATVARKIVSDLKKSFKKRKICVDSEEGEEDAESLTRNWSYKNCFKGEEVLQSSAELPDQEFLREYFHCKELGFGHQGLFETATER</sequence>
<evidence type="ECO:0000313" key="2">
    <source>
        <dbReference type="Proteomes" id="UP001162992"/>
    </source>
</evidence>
<accession>A0ACC2ENM4</accession>
<organism evidence="1 2">
    <name type="scientific">Diphasiastrum complanatum</name>
    <name type="common">Issler's clubmoss</name>
    <name type="synonym">Lycopodium complanatum</name>
    <dbReference type="NCBI Taxonomy" id="34168"/>
    <lineage>
        <taxon>Eukaryota</taxon>
        <taxon>Viridiplantae</taxon>
        <taxon>Streptophyta</taxon>
        <taxon>Embryophyta</taxon>
        <taxon>Tracheophyta</taxon>
        <taxon>Lycopodiopsida</taxon>
        <taxon>Lycopodiales</taxon>
        <taxon>Lycopodiaceae</taxon>
        <taxon>Lycopodioideae</taxon>
        <taxon>Diphasiastrum</taxon>
    </lineage>
</organism>
<proteinExistence type="predicted"/>
<comment type="caution">
    <text evidence="1">The sequence shown here is derived from an EMBL/GenBank/DDBJ whole genome shotgun (WGS) entry which is preliminary data.</text>
</comment>
<evidence type="ECO:0000313" key="1">
    <source>
        <dbReference type="EMBL" id="KAJ7568037.1"/>
    </source>
</evidence>
<name>A0ACC2ENM4_DIPCM</name>
<keyword evidence="2" id="KW-1185">Reference proteome</keyword>
<reference evidence="2" key="1">
    <citation type="journal article" date="2024" name="Proc. Natl. Acad. Sci. U.S.A.">
        <title>Extraordinary preservation of gene collinearity over three hundred million years revealed in homosporous lycophytes.</title>
        <authorList>
            <person name="Li C."/>
            <person name="Wickell D."/>
            <person name="Kuo L.Y."/>
            <person name="Chen X."/>
            <person name="Nie B."/>
            <person name="Liao X."/>
            <person name="Peng D."/>
            <person name="Ji J."/>
            <person name="Jenkins J."/>
            <person name="Williams M."/>
            <person name="Shu S."/>
            <person name="Plott C."/>
            <person name="Barry K."/>
            <person name="Rajasekar S."/>
            <person name="Grimwood J."/>
            <person name="Han X."/>
            <person name="Sun S."/>
            <person name="Hou Z."/>
            <person name="He W."/>
            <person name="Dai G."/>
            <person name="Sun C."/>
            <person name="Schmutz J."/>
            <person name="Leebens-Mack J.H."/>
            <person name="Li F.W."/>
            <person name="Wang L."/>
        </authorList>
    </citation>
    <scope>NUCLEOTIDE SEQUENCE [LARGE SCALE GENOMIC DNA]</scope>
    <source>
        <strain evidence="2">cv. PW_Plant_1</strain>
    </source>
</reference>